<dbReference type="CDD" id="cd08041">
    <property type="entry name" value="OBF_kDNA_ligase_like"/>
    <property type="match status" value="1"/>
</dbReference>
<dbReference type="InterPro" id="IPR050326">
    <property type="entry name" value="NAD_dep_DNA_ligaseB"/>
</dbReference>
<keyword evidence="5" id="KW-0234">DNA repair</keyword>
<name>Q1ZV46_PHOAS</name>
<dbReference type="GO" id="GO:0006260">
    <property type="term" value="P:DNA replication"/>
    <property type="evidence" value="ECO:0007669"/>
    <property type="project" value="UniProtKB-KW"/>
</dbReference>
<dbReference type="GO" id="GO:0006281">
    <property type="term" value="P:DNA repair"/>
    <property type="evidence" value="ECO:0007669"/>
    <property type="project" value="UniProtKB-KW"/>
</dbReference>
<dbReference type="SUPFAM" id="SSF50249">
    <property type="entry name" value="Nucleic acid-binding proteins"/>
    <property type="match status" value="1"/>
</dbReference>
<keyword evidence="3" id="KW-0235">DNA replication</keyword>
<dbReference type="EC" id="6.5.1.1" evidence="9"/>
<feature type="domain" description="ATP-dependent DNA ligase family profile" evidence="7">
    <location>
        <begin position="103"/>
        <end position="231"/>
    </location>
</feature>
<evidence type="ECO:0000256" key="4">
    <source>
        <dbReference type="ARBA" id="ARBA00022763"/>
    </source>
</evidence>
<dbReference type="Gene3D" id="3.30.470.30">
    <property type="entry name" value="DNA ligase/mRNA capping enzyme"/>
    <property type="match status" value="1"/>
</dbReference>
<reference evidence="9 10" key="1">
    <citation type="journal article" date="2009" name="Proc. Natl. Acad. Sci. U.S.A.">
        <title>The genomic basis of trophic strategy in marine bacteria.</title>
        <authorList>
            <person name="Lauro F.M."/>
            <person name="McDougald D."/>
            <person name="Thomas T."/>
            <person name="Williams T.J."/>
            <person name="Egan S."/>
            <person name="Rice S."/>
            <person name="DeMaere M.Z."/>
            <person name="Ting L."/>
            <person name="Ertan H."/>
            <person name="Johnson J."/>
            <person name="Ferriera S."/>
            <person name="Lapidus A."/>
            <person name="Anderson I."/>
            <person name="Kyrpides N."/>
            <person name="Munk A.C."/>
            <person name="Detter C."/>
            <person name="Han C.S."/>
            <person name="Brown M.V."/>
            <person name="Robb F.T."/>
            <person name="Kjelleberg S."/>
            <person name="Cavicchioli R."/>
        </authorList>
    </citation>
    <scope>NUCLEOTIDE SEQUENCE [LARGE SCALE GENOMIC DNA]</scope>
    <source>
        <strain evidence="9 10">S14</strain>
    </source>
</reference>
<dbReference type="CDD" id="cd07896">
    <property type="entry name" value="Adenylation_kDNA_ligase_like"/>
    <property type="match status" value="1"/>
</dbReference>
<evidence type="ECO:0000256" key="6">
    <source>
        <dbReference type="ARBA" id="ARBA00034003"/>
    </source>
</evidence>
<proteinExistence type="predicted"/>
<comment type="caution">
    <text evidence="9">The sequence shown here is derived from an EMBL/GenBank/DDBJ whole genome shotgun (WGS) entry which is preliminary data.</text>
</comment>
<organism evidence="9 10">
    <name type="scientific">Photobacterium angustum (strain S14 / CCUG 15956)</name>
    <name type="common">Vibrio sp. (strain S14 / CCUG 15956)</name>
    <dbReference type="NCBI Taxonomy" id="314292"/>
    <lineage>
        <taxon>Bacteria</taxon>
        <taxon>Pseudomonadati</taxon>
        <taxon>Pseudomonadota</taxon>
        <taxon>Gammaproteobacteria</taxon>
        <taxon>Vibrionales</taxon>
        <taxon>Vibrionaceae</taxon>
        <taxon>Photobacterium</taxon>
    </lineage>
</organism>
<evidence type="ECO:0000259" key="7">
    <source>
        <dbReference type="Pfam" id="PF01068"/>
    </source>
</evidence>
<dbReference type="EMBL" id="AAOJ01000001">
    <property type="protein sequence ID" value="EAS66214.1"/>
    <property type="molecule type" value="Genomic_DNA"/>
</dbReference>
<evidence type="ECO:0000256" key="1">
    <source>
        <dbReference type="ARBA" id="ARBA00001968"/>
    </source>
</evidence>
<dbReference type="GO" id="GO:0006310">
    <property type="term" value="P:DNA recombination"/>
    <property type="evidence" value="ECO:0007669"/>
    <property type="project" value="InterPro"/>
</dbReference>
<comment type="cofactor">
    <cofactor evidence="1">
        <name>a divalent metal cation</name>
        <dbReference type="ChEBI" id="CHEBI:60240"/>
    </cofactor>
</comment>
<dbReference type="NCBIfam" id="NF006592">
    <property type="entry name" value="PRK09125.1"/>
    <property type="match status" value="1"/>
</dbReference>
<dbReference type="eggNOG" id="COG1793">
    <property type="taxonomic scope" value="Bacteria"/>
</dbReference>
<dbReference type="Pfam" id="PF14743">
    <property type="entry name" value="DNA_ligase_OB_2"/>
    <property type="match status" value="1"/>
</dbReference>
<dbReference type="Gene3D" id="3.30.1490.70">
    <property type="match status" value="1"/>
</dbReference>
<dbReference type="HOGENOM" id="CLU_021047_0_0_6"/>
<gene>
    <name evidence="9" type="ORF">VAS14_12894</name>
</gene>
<sequence>MINILTAAAEITSKKHLNYINKPLSPIAALVMLTLSFSAQPAPELMRAKALDLQHLNDKNRIVDDVEFPVSEYLVSEKLDGIRAYWNGTQLTTKSGKQIHAPHWFIKNLPAIALDGELWLQRGKFQALTQIVMDHVPNEEAWRSVKYMVFDLPASDLPFEQRYNTLVKLIETHSTVPNNVLYLVEHKRINEISILTQWLDIIVNNHGEGLMLQHINNYYVSGRTNKLLKLKQHQDAEAIIIAYEKGNGKYKGLMGSVWVKTANDKTFKIGTGFTEQQRKNPPPVGTTIQFRYNGYTERGIPRFARFSRVRLSPDT</sequence>
<evidence type="ECO:0000313" key="10">
    <source>
        <dbReference type="Proteomes" id="UP000001603"/>
    </source>
</evidence>
<dbReference type="Pfam" id="PF01068">
    <property type="entry name" value="DNA_ligase_A_M"/>
    <property type="match status" value="1"/>
</dbReference>
<protein>
    <submittedName>
        <fullName evidence="9">DNA ligase</fullName>
        <ecNumber evidence="9">6.5.1.1</ecNumber>
    </submittedName>
</protein>
<accession>Q1ZV46</accession>
<evidence type="ECO:0000313" key="9">
    <source>
        <dbReference type="EMBL" id="EAS66214.1"/>
    </source>
</evidence>
<keyword evidence="2 9" id="KW-0436">Ligase</keyword>
<dbReference type="GO" id="GO:0003910">
    <property type="term" value="F:DNA ligase (ATP) activity"/>
    <property type="evidence" value="ECO:0007669"/>
    <property type="project" value="UniProtKB-EC"/>
</dbReference>
<evidence type="ECO:0000256" key="3">
    <source>
        <dbReference type="ARBA" id="ARBA00022705"/>
    </source>
</evidence>
<dbReference type="InterPro" id="IPR029319">
    <property type="entry name" value="DNA_ligase_OB"/>
</dbReference>
<dbReference type="Proteomes" id="UP000001603">
    <property type="component" value="Unassembled WGS sequence"/>
</dbReference>
<comment type="catalytic activity">
    <reaction evidence="6">
        <text>ATP + (deoxyribonucleotide)n-3'-hydroxyl + 5'-phospho-(deoxyribonucleotide)m = (deoxyribonucleotide)n+m + AMP + diphosphate.</text>
        <dbReference type="EC" id="6.5.1.1"/>
    </reaction>
</comment>
<dbReference type="GO" id="GO:0005524">
    <property type="term" value="F:ATP binding"/>
    <property type="evidence" value="ECO:0007669"/>
    <property type="project" value="InterPro"/>
</dbReference>
<dbReference type="RefSeq" id="WP_005365560.1">
    <property type="nucleotide sequence ID" value="NZ_CH902599.1"/>
</dbReference>
<dbReference type="AlphaFoldDB" id="Q1ZV46"/>
<dbReference type="PANTHER" id="PTHR47810:SF1">
    <property type="entry name" value="DNA LIGASE B"/>
    <property type="match status" value="1"/>
</dbReference>
<evidence type="ECO:0000256" key="5">
    <source>
        <dbReference type="ARBA" id="ARBA00023204"/>
    </source>
</evidence>
<evidence type="ECO:0000256" key="2">
    <source>
        <dbReference type="ARBA" id="ARBA00022598"/>
    </source>
</evidence>
<dbReference type="InterPro" id="IPR012310">
    <property type="entry name" value="DNA_ligase_ATP-dep_cent"/>
</dbReference>
<dbReference type="SUPFAM" id="SSF56091">
    <property type="entry name" value="DNA ligase/mRNA capping enzyme, catalytic domain"/>
    <property type="match status" value="1"/>
</dbReference>
<dbReference type="OrthoDB" id="9782700at2"/>
<keyword evidence="4" id="KW-0227">DNA damage</keyword>
<dbReference type="PANTHER" id="PTHR47810">
    <property type="entry name" value="DNA LIGASE"/>
    <property type="match status" value="1"/>
</dbReference>
<dbReference type="InterPro" id="IPR012340">
    <property type="entry name" value="NA-bd_OB-fold"/>
</dbReference>
<evidence type="ECO:0000259" key="8">
    <source>
        <dbReference type="Pfam" id="PF14743"/>
    </source>
</evidence>
<dbReference type="Gene3D" id="2.40.50.140">
    <property type="entry name" value="Nucleic acid-binding proteins"/>
    <property type="match status" value="1"/>
</dbReference>
<feature type="domain" description="DNA ligase OB-like" evidence="8">
    <location>
        <begin position="245"/>
        <end position="310"/>
    </location>
</feature>